<dbReference type="SUPFAM" id="SSF51430">
    <property type="entry name" value="NAD(P)-linked oxidoreductase"/>
    <property type="match status" value="1"/>
</dbReference>
<reference evidence="1" key="1">
    <citation type="journal article" date="2014" name="Int. J. Syst. Evol. Microbiol.">
        <title>Complete genome sequence of Corynebacterium casei LMG S-19264T (=DSM 44701T), isolated from a smear-ripened cheese.</title>
        <authorList>
            <consortium name="US DOE Joint Genome Institute (JGI-PGF)"/>
            <person name="Walter F."/>
            <person name="Albersmeier A."/>
            <person name="Kalinowski J."/>
            <person name="Ruckert C."/>
        </authorList>
    </citation>
    <scope>NUCLEOTIDE SEQUENCE</scope>
    <source>
        <strain evidence="1">JCM 4815</strain>
    </source>
</reference>
<proteinExistence type="predicted"/>
<dbReference type="AlphaFoldDB" id="A0A918Q9D5"/>
<dbReference type="Proteomes" id="UP000622166">
    <property type="component" value="Unassembled WGS sequence"/>
</dbReference>
<name>A0A918Q9D5_9ACTN</name>
<gene>
    <name evidence="1" type="ORF">GCM10010365_68510</name>
</gene>
<keyword evidence="2" id="KW-1185">Reference proteome</keyword>
<dbReference type="EMBL" id="BMVW01000020">
    <property type="protein sequence ID" value="GGZ38026.1"/>
    <property type="molecule type" value="Genomic_DNA"/>
</dbReference>
<protein>
    <submittedName>
        <fullName evidence="1">Uncharacterized protein</fullName>
    </submittedName>
</protein>
<accession>A0A918Q9D5</accession>
<reference evidence="1" key="2">
    <citation type="submission" date="2020-09" db="EMBL/GenBank/DDBJ databases">
        <authorList>
            <person name="Sun Q."/>
            <person name="Ohkuma M."/>
        </authorList>
    </citation>
    <scope>NUCLEOTIDE SEQUENCE</scope>
    <source>
        <strain evidence="1">JCM 4815</strain>
    </source>
</reference>
<dbReference type="Gene3D" id="3.20.20.100">
    <property type="entry name" value="NADP-dependent oxidoreductase domain"/>
    <property type="match status" value="1"/>
</dbReference>
<dbReference type="InterPro" id="IPR036812">
    <property type="entry name" value="NAD(P)_OxRdtase_dom_sf"/>
</dbReference>
<organism evidence="1 2">
    <name type="scientific">Streptomyces poonensis</name>
    <dbReference type="NCBI Taxonomy" id="68255"/>
    <lineage>
        <taxon>Bacteria</taxon>
        <taxon>Bacillati</taxon>
        <taxon>Actinomycetota</taxon>
        <taxon>Actinomycetes</taxon>
        <taxon>Kitasatosporales</taxon>
        <taxon>Streptomycetaceae</taxon>
        <taxon>Streptomyces</taxon>
    </lineage>
</organism>
<evidence type="ECO:0000313" key="2">
    <source>
        <dbReference type="Proteomes" id="UP000622166"/>
    </source>
</evidence>
<evidence type="ECO:0000313" key="1">
    <source>
        <dbReference type="EMBL" id="GGZ38026.1"/>
    </source>
</evidence>
<comment type="caution">
    <text evidence="1">The sequence shown here is derived from an EMBL/GenBank/DDBJ whole genome shotgun (WGS) entry which is preliminary data.</text>
</comment>
<sequence>MRWQIAHDRQQFGRERLDLVLLRNPERAHPGDRTALHHAIRDVFAVAEEAAAAGRVTGYGVATWAGPEEAFTVEELLALAAEAVGGTEHHLVAVQTPVSATARTTIQQDLARIVHRPRTLPRHQRRRHRPGMPGLADRLDQQYGPGLGHRRLTAALDVDARRGPHTFLHLGSASTVVRGTFRVPTTHRAAPS</sequence>